<comment type="similarity">
    <text evidence="2">Belongs to the FKBP-type PPIase family.</text>
</comment>
<feature type="signal peptide" evidence="8">
    <location>
        <begin position="1"/>
        <end position="23"/>
    </location>
</feature>
<evidence type="ECO:0000256" key="7">
    <source>
        <dbReference type="SAM" id="MobiDB-lite"/>
    </source>
</evidence>
<evidence type="ECO:0000256" key="6">
    <source>
        <dbReference type="PROSITE-ProRule" id="PRU00277"/>
    </source>
</evidence>
<dbReference type="PANTHER" id="PTHR43811">
    <property type="entry name" value="FKBP-TYPE PEPTIDYL-PROLYL CIS-TRANS ISOMERASE FKPA"/>
    <property type="match status" value="1"/>
</dbReference>
<keyword evidence="11" id="KW-1185">Reference proteome</keyword>
<dbReference type="EMBL" id="RFFJ01000015">
    <property type="protein sequence ID" value="RMI44576.1"/>
    <property type="molecule type" value="Genomic_DNA"/>
</dbReference>
<evidence type="ECO:0000256" key="1">
    <source>
        <dbReference type="ARBA" id="ARBA00000971"/>
    </source>
</evidence>
<evidence type="ECO:0000313" key="11">
    <source>
        <dbReference type="Proteomes" id="UP000278673"/>
    </source>
</evidence>
<feature type="region of interest" description="Disordered" evidence="7">
    <location>
        <begin position="28"/>
        <end position="57"/>
    </location>
</feature>
<evidence type="ECO:0000256" key="4">
    <source>
        <dbReference type="ARBA" id="ARBA00023110"/>
    </source>
</evidence>
<dbReference type="Pfam" id="PF00254">
    <property type="entry name" value="FKBP_C"/>
    <property type="match status" value="1"/>
</dbReference>
<evidence type="ECO:0000256" key="5">
    <source>
        <dbReference type="ARBA" id="ARBA00023235"/>
    </source>
</evidence>
<evidence type="ECO:0000259" key="9">
    <source>
        <dbReference type="PROSITE" id="PS50059"/>
    </source>
</evidence>
<dbReference type="InterPro" id="IPR001179">
    <property type="entry name" value="PPIase_FKBP_dom"/>
</dbReference>
<comment type="catalytic activity">
    <reaction evidence="1 6">
        <text>[protein]-peptidylproline (omega=180) = [protein]-peptidylproline (omega=0)</text>
        <dbReference type="Rhea" id="RHEA:16237"/>
        <dbReference type="Rhea" id="RHEA-COMP:10747"/>
        <dbReference type="Rhea" id="RHEA-COMP:10748"/>
        <dbReference type="ChEBI" id="CHEBI:83833"/>
        <dbReference type="ChEBI" id="CHEBI:83834"/>
        <dbReference type="EC" id="5.2.1.8"/>
    </reaction>
</comment>
<dbReference type="Proteomes" id="UP000278673">
    <property type="component" value="Unassembled WGS sequence"/>
</dbReference>
<dbReference type="EC" id="5.2.1.8" evidence="3 6"/>
<keyword evidence="4 6" id="KW-0697">Rotamase</keyword>
<dbReference type="PROSITE" id="PS50059">
    <property type="entry name" value="FKBP_PPIASE"/>
    <property type="match status" value="1"/>
</dbReference>
<gene>
    <name evidence="10" type="ORF">EBN88_05035</name>
</gene>
<evidence type="ECO:0000313" key="10">
    <source>
        <dbReference type="EMBL" id="RMI44576.1"/>
    </source>
</evidence>
<dbReference type="InterPro" id="IPR046357">
    <property type="entry name" value="PPIase_dom_sf"/>
</dbReference>
<feature type="domain" description="PPIase FKBP-type" evidence="9">
    <location>
        <begin position="243"/>
        <end position="331"/>
    </location>
</feature>
<dbReference type="GO" id="GO:0003755">
    <property type="term" value="F:peptidyl-prolyl cis-trans isomerase activity"/>
    <property type="evidence" value="ECO:0007669"/>
    <property type="project" value="UniProtKB-KW"/>
</dbReference>
<evidence type="ECO:0000256" key="2">
    <source>
        <dbReference type="ARBA" id="ARBA00006577"/>
    </source>
</evidence>
<keyword evidence="5 6" id="KW-0413">Isomerase</keyword>
<keyword evidence="8" id="KW-0732">Signal</keyword>
<comment type="caution">
    <text evidence="10">The sequence shown here is derived from an EMBL/GenBank/DDBJ whole genome shotgun (WGS) entry which is preliminary data.</text>
</comment>
<dbReference type="Gene3D" id="3.10.50.40">
    <property type="match status" value="1"/>
</dbReference>
<dbReference type="AlphaFoldDB" id="A0A3M2M4S8"/>
<name>A0A3M2M4S8_9ACTN</name>
<dbReference type="PANTHER" id="PTHR43811:SF19">
    <property type="entry name" value="39 KDA FK506-BINDING NUCLEAR PROTEIN"/>
    <property type="match status" value="1"/>
</dbReference>
<dbReference type="RefSeq" id="WP_122182577.1">
    <property type="nucleotide sequence ID" value="NZ_RFFJ01000015.1"/>
</dbReference>
<dbReference type="SUPFAM" id="SSF54534">
    <property type="entry name" value="FKBP-like"/>
    <property type="match status" value="1"/>
</dbReference>
<feature type="chain" id="PRO_5039121144" description="peptidylprolyl isomerase" evidence="8">
    <location>
        <begin position="24"/>
        <end position="331"/>
    </location>
</feature>
<proteinExistence type="inferred from homology"/>
<feature type="region of interest" description="Disordered" evidence="7">
    <location>
        <begin position="189"/>
        <end position="223"/>
    </location>
</feature>
<evidence type="ECO:0000256" key="8">
    <source>
        <dbReference type="SAM" id="SignalP"/>
    </source>
</evidence>
<evidence type="ECO:0000256" key="3">
    <source>
        <dbReference type="ARBA" id="ARBA00013194"/>
    </source>
</evidence>
<accession>A0A3M2M4S8</accession>
<sequence length="331" mass="34204">MIPTQRAHRIVAALAVPAFFLTAACGSESGDDEGNGDGPVATVSGEPGEQPEIKIDADASVAEETVVEVLREGEGAEVAEGDYLRMDVVATAVAQDAELVNTWRTTEGEPTQQSEDGAKPQVIAQANVESSLPQTVTAPLVGQQVGSRVQVEGQAGELLGPAAQQVGLQEDDGVVWVFDIVAAASVDPAGSVEGEQAETEDGLPAVEMGDEGPQITVPEGEDPPEELQQQLLVEGDGPEVTNGQALVVQYTGVTWADGEVFDSSWERESASAFQIGTGSVVPGWDQGLVGKHVGDRVLLVIPPDMAYGDQENGGIPAGSTLVFVVDIIGAA</sequence>
<protein>
    <recommendedName>
        <fullName evidence="3 6">peptidylprolyl isomerase</fullName>
        <ecNumber evidence="3 6">5.2.1.8</ecNumber>
    </recommendedName>
</protein>
<reference evidence="10 11" key="1">
    <citation type="submission" date="2018-10" db="EMBL/GenBank/DDBJ databases">
        <title>Isolation, diversity and antifungal activity of actinobacteria from wheat.</title>
        <authorList>
            <person name="Han C."/>
        </authorList>
    </citation>
    <scope>NUCLEOTIDE SEQUENCE [LARGE SCALE GENOMIC DNA]</scope>
    <source>
        <strain evidence="10 11">NEAU-YY642</strain>
    </source>
</reference>
<dbReference type="PROSITE" id="PS51257">
    <property type="entry name" value="PROKAR_LIPOPROTEIN"/>
    <property type="match status" value="1"/>
</dbReference>
<organism evidence="10 11">
    <name type="scientific">Streptomyces triticirhizae</name>
    <dbReference type="NCBI Taxonomy" id="2483353"/>
    <lineage>
        <taxon>Bacteria</taxon>
        <taxon>Bacillati</taxon>
        <taxon>Actinomycetota</taxon>
        <taxon>Actinomycetes</taxon>
        <taxon>Kitasatosporales</taxon>
        <taxon>Streptomycetaceae</taxon>
        <taxon>Streptomyces</taxon>
    </lineage>
</organism>